<protein>
    <recommendedName>
        <fullName evidence="4">RING-type E3 ubiquitin transferase</fullName>
        <ecNumber evidence="4">2.3.2.27</ecNumber>
    </recommendedName>
</protein>
<dbReference type="GO" id="GO:0016567">
    <property type="term" value="P:protein ubiquitination"/>
    <property type="evidence" value="ECO:0007669"/>
    <property type="project" value="InterPro"/>
</dbReference>
<accession>A0AAQ3KGM3</accession>
<dbReference type="CDD" id="cd16461">
    <property type="entry name" value="RING-H2_EL5-like"/>
    <property type="match status" value="1"/>
</dbReference>
<comment type="catalytic activity">
    <reaction evidence="1">
        <text>S-ubiquitinyl-[E2 ubiquitin-conjugating enzyme]-L-cysteine + [acceptor protein]-L-lysine = [E2 ubiquitin-conjugating enzyme]-L-cysteine + N(6)-ubiquitinyl-[acceptor protein]-L-lysine.</text>
        <dbReference type="EC" id="2.3.2.27"/>
    </reaction>
</comment>
<feature type="compositionally biased region" description="Low complexity" evidence="15">
    <location>
        <begin position="159"/>
        <end position="187"/>
    </location>
</feature>
<keyword evidence="10" id="KW-0862">Zinc</keyword>
<feature type="region of interest" description="Disordered" evidence="15">
    <location>
        <begin position="242"/>
        <end position="274"/>
    </location>
</feature>
<dbReference type="InterPro" id="IPR013083">
    <property type="entry name" value="Znf_RING/FYVE/PHD"/>
</dbReference>
<evidence type="ECO:0000259" key="17">
    <source>
        <dbReference type="PROSITE" id="PS50089"/>
    </source>
</evidence>
<evidence type="ECO:0000256" key="13">
    <source>
        <dbReference type="ARBA" id="ARBA00024209"/>
    </source>
</evidence>
<evidence type="ECO:0000256" key="12">
    <source>
        <dbReference type="ARBA" id="ARBA00023136"/>
    </source>
</evidence>
<dbReference type="GO" id="GO:0008270">
    <property type="term" value="F:zinc ion binding"/>
    <property type="evidence" value="ECO:0007669"/>
    <property type="project" value="UniProtKB-KW"/>
</dbReference>
<evidence type="ECO:0000256" key="11">
    <source>
        <dbReference type="ARBA" id="ARBA00022989"/>
    </source>
</evidence>
<dbReference type="PROSITE" id="PS50089">
    <property type="entry name" value="ZF_RING_2"/>
    <property type="match status" value="1"/>
</dbReference>
<proteinExistence type="inferred from homology"/>
<reference evidence="18 19" key="1">
    <citation type="submission" date="2023-10" db="EMBL/GenBank/DDBJ databases">
        <title>Chromosome-scale genome assembly provides insights into flower coloration mechanisms of Canna indica.</title>
        <authorList>
            <person name="Li C."/>
        </authorList>
    </citation>
    <scope>NUCLEOTIDE SEQUENCE [LARGE SCALE GENOMIC DNA]</scope>
    <source>
        <tissue evidence="18">Flower</tissue>
    </source>
</reference>
<evidence type="ECO:0000256" key="14">
    <source>
        <dbReference type="PROSITE-ProRule" id="PRU00175"/>
    </source>
</evidence>
<feature type="region of interest" description="Disordered" evidence="15">
    <location>
        <begin position="148"/>
        <end position="193"/>
    </location>
</feature>
<feature type="transmembrane region" description="Helical" evidence="16">
    <location>
        <begin position="15"/>
        <end position="39"/>
    </location>
</feature>
<evidence type="ECO:0000256" key="7">
    <source>
        <dbReference type="ARBA" id="ARBA00022723"/>
    </source>
</evidence>
<dbReference type="EC" id="2.3.2.27" evidence="4"/>
<dbReference type="SUPFAM" id="SSF57850">
    <property type="entry name" value="RING/U-box"/>
    <property type="match status" value="1"/>
</dbReference>
<evidence type="ECO:0000313" key="19">
    <source>
        <dbReference type="Proteomes" id="UP001327560"/>
    </source>
</evidence>
<dbReference type="Proteomes" id="UP001327560">
    <property type="component" value="Chromosome 5"/>
</dbReference>
<evidence type="ECO:0000256" key="15">
    <source>
        <dbReference type="SAM" id="MobiDB-lite"/>
    </source>
</evidence>
<dbReference type="EMBL" id="CP136894">
    <property type="protein sequence ID" value="WOL08514.1"/>
    <property type="molecule type" value="Genomic_DNA"/>
</dbReference>
<dbReference type="GO" id="GO:0061630">
    <property type="term" value="F:ubiquitin protein ligase activity"/>
    <property type="evidence" value="ECO:0007669"/>
    <property type="project" value="UniProtKB-EC"/>
</dbReference>
<keyword evidence="12 16" id="KW-0472">Membrane</keyword>
<keyword evidence="5" id="KW-0808">Transferase</keyword>
<keyword evidence="9" id="KW-0833">Ubl conjugation pathway</keyword>
<comment type="similarity">
    <text evidence="13">Belongs to the RING-type zinc finger family. ATL subfamily.</text>
</comment>
<comment type="pathway">
    <text evidence="3">Protein modification; protein ubiquitination.</text>
</comment>
<dbReference type="AlphaFoldDB" id="A0AAQ3KGM3"/>
<sequence>MSAANNQPMGGDSAAATISVAAIIFFFMVVVLAAFFYLYAKRHLPSAFRARYRASFAFAGTAAELGPATVPGRGLDGSVLRSLPVTVYRAADFKEGVECAVCLSELADGEAARLLPTCGHGFHLKCIDMWFHSHSTCPLCRSPVGAGSTRVPSSETAEESPPVISSSASSATAEVATGASSSGGSASRKPPGGMLAIEVPRRAVEGGFRPPVLPLLASRADMEEMASPVSATFRTLRRLWSQGRCSPAASTCSPRGGDVEQGEASSSADGRGKY</sequence>
<evidence type="ECO:0000256" key="10">
    <source>
        <dbReference type="ARBA" id="ARBA00022833"/>
    </source>
</evidence>
<dbReference type="Pfam" id="PF13639">
    <property type="entry name" value="zf-RING_2"/>
    <property type="match status" value="1"/>
</dbReference>
<evidence type="ECO:0000256" key="4">
    <source>
        <dbReference type="ARBA" id="ARBA00012483"/>
    </source>
</evidence>
<name>A0AAQ3KGM3_9LILI</name>
<evidence type="ECO:0000256" key="8">
    <source>
        <dbReference type="ARBA" id="ARBA00022771"/>
    </source>
</evidence>
<dbReference type="PANTHER" id="PTHR46913:SF1">
    <property type="entry name" value="RING-H2 FINGER PROTEIN ATL16"/>
    <property type="match status" value="1"/>
</dbReference>
<gene>
    <name evidence="18" type="ORF">Cni_G17267</name>
</gene>
<evidence type="ECO:0000256" key="5">
    <source>
        <dbReference type="ARBA" id="ARBA00022679"/>
    </source>
</evidence>
<dbReference type="Gene3D" id="3.30.40.10">
    <property type="entry name" value="Zinc/RING finger domain, C3HC4 (zinc finger)"/>
    <property type="match status" value="1"/>
</dbReference>
<dbReference type="PANTHER" id="PTHR46913">
    <property type="entry name" value="RING-H2 FINGER PROTEIN ATL16"/>
    <property type="match status" value="1"/>
</dbReference>
<dbReference type="InterPro" id="IPR044600">
    <property type="entry name" value="ATL1/ATL16-like"/>
</dbReference>
<evidence type="ECO:0000256" key="6">
    <source>
        <dbReference type="ARBA" id="ARBA00022692"/>
    </source>
</evidence>
<organism evidence="18 19">
    <name type="scientific">Canna indica</name>
    <name type="common">Indian-shot</name>
    <dbReference type="NCBI Taxonomy" id="4628"/>
    <lineage>
        <taxon>Eukaryota</taxon>
        <taxon>Viridiplantae</taxon>
        <taxon>Streptophyta</taxon>
        <taxon>Embryophyta</taxon>
        <taxon>Tracheophyta</taxon>
        <taxon>Spermatophyta</taxon>
        <taxon>Magnoliopsida</taxon>
        <taxon>Liliopsida</taxon>
        <taxon>Zingiberales</taxon>
        <taxon>Cannaceae</taxon>
        <taxon>Canna</taxon>
    </lineage>
</organism>
<evidence type="ECO:0000256" key="16">
    <source>
        <dbReference type="SAM" id="Phobius"/>
    </source>
</evidence>
<dbReference type="InterPro" id="IPR001841">
    <property type="entry name" value="Znf_RING"/>
</dbReference>
<keyword evidence="6 16" id="KW-0812">Transmembrane</keyword>
<keyword evidence="11 16" id="KW-1133">Transmembrane helix</keyword>
<keyword evidence="7" id="KW-0479">Metal-binding</keyword>
<evidence type="ECO:0000256" key="3">
    <source>
        <dbReference type="ARBA" id="ARBA00004906"/>
    </source>
</evidence>
<evidence type="ECO:0000256" key="9">
    <source>
        <dbReference type="ARBA" id="ARBA00022786"/>
    </source>
</evidence>
<dbReference type="GO" id="GO:0016020">
    <property type="term" value="C:membrane"/>
    <property type="evidence" value="ECO:0007669"/>
    <property type="project" value="UniProtKB-SubCell"/>
</dbReference>
<feature type="domain" description="RING-type" evidence="17">
    <location>
        <begin position="99"/>
        <end position="141"/>
    </location>
</feature>
<keyword evidence="8 14" id="KW-0863">Zinc-finger</keyword>
<evidence type="ECO:0000313" key="18">
    <source>
        <dbReference type="EMBL" id="WOL08514.1"/>
    </source>
</evidence>
<dbReference type="FunFam" id="3.30.40.10:FF:000475">
    <property type="entry name" value="RING-H2 finger protein ATL3"/>
    <property type="match status" value="1"/>
</dbReference>
<comment type="subcellular location">
    <subcellularLocation>
        <location evidence="2">Membrane</location>
        <topology evidence="2">Single-pass membrane protein</topology>
    </subcellularLocation>
</comment>
<evidence type="ECO:0000256" key="1">
    <source>
        <dbReference type="ARBA" id="ARBA00000900"/>
    </source>
</evidence>
<evidence type="ECO:0000256" key="2">
    <source>
        <dbReference type="ARBA" id="ARBA00004167"/>
    </source>
</evidence>
<keyword evidence="19" id="KW-1185">Reference proteome</keyword>
<dbReference type="SMART" id="SM00184">
    <property type="entry name" value="RING"/>
    <property type="match status" value="1"/>
</dbReference>